<keyword evidence="1" id="KW-0472">Membrane</keyword>
<name>A0A7Y9E6S9_9ACTN</name>
<keyword evidence="4" id="KW-1185">Reference proteome</keyword>
<evidence type="ECO:0000256" key="1">
    <source>
        <dbReference type="SAM" id="Phobius"/>
    </source>
</evidence>
<dbReference type="EMBL" id="JACCBG010000001">
    <property type="protein sequence ID" value="NYD42032.1"/>
    <property type="molecule type" value="Genomic_DNA"/>
</dbReference>
<dbReference type="Proteomes" id="UP000535511">
    <property type="component" value="Unassembled WGS sequence"/>
</dbReference>
<evidence type="ECO:0000259" key="2">
    <source>
        <dbReference type="Pfam" id="PF10756"/>
    </source>
</evidence>
<proteinExistence type="predicted"/>
<evidence type="ECO:0000313" key="3">
    <source>
        <dbReference type="EMBL" id="NYD42032.1"/>
    </source>
</evidence>
<feature type="domain" description="Low molecular weight protein antigen 6 PH" evidence="2">
    <location>
        <begin position="79"/>
        <end position="148"/>
    </location>
</feature>
<sequence>MPAGSEGGPGVPAVTLPHTWRPFGARIAGIVFGVALLVVCVFAWFSFDAETRAKFTFFQRSTLVFLGLLGFAAWYALVRSRVVATDRCLVVVNGYRRREYDWAEVVAVHLPPGAPWVTLDLSDGTTASALGIQGSDGERAHTAVRQLRVLLDH</sequence>
<dbReference type="AlphaFoldDB" id="A0A7Y9E6S9"/>
<dbReference type="Pfam" id="PF10756">
    <property type="entry name" value="bPH_6"/>
    <property type="match status" value="1"/>
</dbReference>
<feature type="transmembrane region" description="Helical" evidence="1">
    <location>
        <begin position="23"/>
        <end position="45"/>
    </location>
</feature>
<feature type="transmembrane region" description="Helical" evidence="1">
    <location>
        <begin position="57"/>
        <end position="77"/>
    </location>
</feature>
<dbReference type="RefSeq" id="WP_179663714.1">
    <property type="nucleotide sequence ID" value="NZ_JACCBG010000001.1"/>
</dbReference>
<accession>A0A7Y9E6S9</accession>
<reference evidence="3 4" key="1">
    <citation type="submission" date="2020-07" db="EMBL/GenBank/DDBJ databases">
        <title>Sequencing the genomes of 1000 actinobacteria strains.</title>
        <authorList>
            <person name="Klenk H.-P."/>
        </authorList>
    </citation>
    <scope>NUCLEOTIDE SEQUENCE [LARGE SCALE GENOMIC DNA]</scope>
    <source>
        <strain evidence="3 4">DSM 21350</strain>
    </source>
</reference>
<gene>
    <name evidence="3" type="ORF">BJZ21_002115</name>
</gene>
<dbReference type="InterPro" id="IPR019692">
    <property type="entry name" value="CFP-6_PH"/>
</dbReference>
<protein>
    <recommendedName>
        <fullName evidence="2">Low molecular weight protein antigen 6 PH domain-containing protein</fullName>
    </recommendedName>
</protein>
<evidence type="ECO:0000313" key="4">
    <source>
        <dbReference type="Proteomes" id="UP000535511"/>
    </source>
</evidence>
<organism evidence="3 4">
    <name type="scientific">Nocardioides panaciterrulae</name>
    <dbReference type="NCBI Taxonomy" id="661492"/>
    <lineage>
        <taxon>Bacteria</taxon>
        <taxon>Bacillati</taxon>
        <taxon>Actinomycetota</taxon>
        <taxon>Actinomycetes</taxon>
        <taxon>Propionibacteriales</taxon>
        <taxon>Nocardioidaceae</taxon>
        <taxon>Nocardioides</taxon>
    </lineage>
</organism>
<comment type="caution">
    <text evidence="3">The sequence shown here is derived from an EMBL/GenBank/DDBJ whole genome shotgun (WGS) entry which is preliminary data.</text>
</comment>
<keyword evidence="1" id="KW-1133">Transmembrane helix</keyword>
<keyword evidence="1" id="KW-0812">Transmembrane</keyword>